<dbReference type="InterPro" id="IPR050471">
    <property type="entry name" value="AB_hydrolase"/>
</dbReference>
<organism evidence="2">
    <name type="scientific">marine sediment metagenome</name>
    <dbReference type="NCBI Taxonomy" id="412755"/>
    <lineage>
        <taxon>unclassified sequences</taxon>
        <taxon>metagenomes</taxon>
        <taxon>ecological metagenomes</taxon>
    </lineage>
</organism>
<evidence type="ECO:0000259" key="1">
    <source>
        <dbReference type="Pfam" id="PF00561"/>
    </source>
</evidence>
<proteinExistence type="predicted"/>
<comment type="caution">
    <text evidence="2">The sequence shown here is derived from an EMBL/GenBank/DDBJ whole genome shotgun (WGS) entry which is preliminary data.</text>
</comment>
<protein>
    <recommendedName>
        <fullName evidence="1">AB hydrolase-1 domain-containing protein</fullName>
    </recommendedName>
</protein>
<dbReference type="Gene3D" id="3.40.50.1820">
    <property type="entry name" value="alpha/beta hydrolase"/>
    <property type="match status" value="1"/>
</dbReference>
<dbReference type="InterPro" id="IPR000073">
    <property type="entry name" value="AB_hydrolase_1"/>
</dbReference>
<evidence type="ECO:0000313" key="2">
    <source>
        <dbReference type="EMBL" id="GAG46608.1"/>
    </source>
</evidence>
<name>X0YD31_9ZZZZ</name>
<sequence>MPKVKVDDIDLYYELHGEGTPLIMIMGWGRSSGSWGSKLIGKLSKFHQVIIYDNRGTGRSDRPDLEYSMWMLADDVAGLMDIINVPKAHVLGISMGGFIAQELALNHPEKVLSLILCSTSCGGPDRAQKRAELSAQNHTMMNPPPELSREEVLKRQWGMIYTQRYVQENME</sequence>
<dbReference type="PANTHER" id="PTHR43433">
    <property type="entry name" value="HYDROLASE, ALPHA/BETA FOLD FAMILY PROTEIN"/>
    <property type="match status" value="1"/>
</dbReference>
<dbReference type="AlphaFoldDB" id="X0YD31"/>
<dbReference type="PRINTS" id="PR00111">
    <property type="entry name" value="ABHYDROLASE"/>
</dbReference>
<dbReference type="EMBL" id="BARS01054205">
    <property type="protein sequence ID" value="GAG46608.1"/>
    <property type="molecule type" value="Genomic_DNA"/>
</dbReference>
<feature type="non-terminal residue" evidence="2">
    <location>
        <position position="171"/>
    </location>
</feature>
<feature type="domain" description="AB hydrolase-1" evidence="1">
    <location>
        <begin position="21"/>
        <end position="130"/>
    </location>
</feature>
<dbReference type="InterPro" id="IPR029058">
    <property type="entry name" value="AB_hydrolase_fold"/>
</dbReference>
<gene>
    <name evidence="2" type="ORF">S01H1_80292</name>
</gene>
<accession>X0YD31</accession>
<dbReference type="PANTHER" id="PTHR43433:SF5">
    <property type="entry name" value="AB HYDROLASE-1 DOMAIN-CONTAINING PROTEIN"/>
    <property type="match status" value="1"/>
</dbReference>
<dbReference type="Pfam" id="PF00561">
    <property type="entry name" value="Abhydrolase_1"/>
    <property type="match status" value="1"/>
</dbReference>
<dbReference type="SUPFAM" id="SSF53474">
    <property type="entry name" value="alpha/beta-Hydrolases"/>
    <property type="match status" value="1"/>
</dbReference>
<reference evidence="2" key="1">
    <citation type="journal article" date="2014" name="Front. Microbiol.">
        <title>High frequency of phylogenetically diverse reductive dehalogenase-homologous genes in deep subseafloor sedimentary metagenomes.</title>
        <authorList>
            <person name="Kawai M."/>
            <person name="Futagami T."/>
            <person name="Toyoda A."/>
            <person name="Takaki Y."/>
            <person name="Nishi S."/>
            <person name="Hori S."/>
            <person name="Arai W."/>
            <person name="Tsubouchi T."/>
            <person name="Morono Y."/>
            <person name="Uchiyama I."/>
            <person name="Ito T."/>
            <person name="Fujiyama A."/>
            <person name="Inagaki F."/>
            <person name="Takami H."/>
        </authorList>
    </citation>
    <scope>NUCLEOTIDE SEQUENCE</scope>
    <source>
        <strain evidence="2">Expedition CK06-06</strain>
    </source>
</reference>